<dbReference type="Gene3D" id="2.60.40.820">
    <property type="entry name" value="Transcription factor, T-box"/>
    <property type="match status" value="1"/>
</dbReference>
<dbReference type="GO" id="GO:0000785">
    <property type="term" value="C:chromatin"/>
    <property type="evidence" value="ECO:0007669"/>
    <property type="project" value="TreeGrafter"/>
</dbReference>
<dbReference type="GO" id="GO:0000978">
    <property type="term" value="F:RNA polymerase II cis-regulatory region sequence-specific DNA binding"/>
    <property type="evidence" value="ECO:0007669"/>
    <property type="project" value="InterPro"/>
</dbReference>
<comment type="subcellular location">
    <subcellularLocation>
        <location evidence="1 6">Nucleus</location>
    </subcellularLocation>
</comment>
<evidence type="ECO:0000256" key="7">
    <source>
        <dbReference type="SAM" id="MobiDB-lite"/>
    </source>
</evidence>
<proteinExistence type="predicted"/>
<keyword evidence="3 6" id="KW-0238">DNA-binding</keyword>
<dbReference type="InterPro" id="IPR036960">
    <property type="entry name" value="T-box_sf"/>
</dbReference>
<dbReference type="InterPro" id="IPR046360">
    <property type="entry name" value="T-box_DNA-bd"/>
</dbReference>
<evidence type="ECO:0000313" key="9">
    <source>
        <dbReference type="Proteomes" id="UP000887540"/>
    </source>
</evidence>
<name>A0A914CPU4_9BILA</name>
<dbReference type="GO" id="GO:0007507">
    <property type="term" value="P:heart development"/>
    <property type="evidence" value="ECO:0007669"/>
    <property type="project" value="TreeGrafter"/>
</dbReference>
<dbReference type="PROSITE" id="PS01283">
    <property type="entry name" value="TBOX_1"/>
    <property type="match status" value="1"/>
</dbReference>
<dbReference type="GO" id="GO:0045893">
    <property type="term" value="P:positive regulation of DNA-templated transcription"/>
    <property type="evidence" value="ECO:0007669"/>
    <property type="project" value="InterPro"/>
</dbReference>
<evidence type="ECO:0000259" key="8">
    <source>
        <dbReference type="PROSITE" id="PS50252"/>
    </source>
</evidence>
<feature type="region of interest" description="Disordered" evidence="7">
    <location>
        <begin position="54"/>
        <end position="73"/>
    </location>
</feature>
<dbReference type="AlphaFoldDB" id="A0A914CPU4"/>
<accession>A0A914CPU4</accession>
<protein>
    <submittedName>
        <fullName evidence="10">T-box domain-containing protein</fullName>
    </submittedName>
</protein>
<dbReference type="SMART" id="SM00425">
    <property type="entry name" value="TBOX"/>
    <property type="match status" value="1"/>
</dbReference>
<reference evidence="10" key="1">
    <citation type="submission" date="2022-11" db="UniProtKB">
        <authorList>
            <consortium name="WormBaseParasite"/>
        </authorList>
    </citation>
    <scope>IDENTIFICATION</scope>
</reference>
<dbReference type="FunFam" id="2.60.40.820:FF:000008">
    <property type="entry name" value="T-box transcription factor TBX20"/>
    <property type="match status" value="1"/>
</dbReference>
<dbReference type="PANTHER" id="PTHR11267">
    <property type="entry name" value="T-BOX PROTEIN-RELATED"/>
    <property type="match status" value="1"/>
</dbReference>
<organism evidence="9 10">
    <name type="scientific">Acrobeloides nanus</name>
    <dbReference type="NCBI Taxonomy" id="290746"/>
    <lineage>
        <taxon>Eukaryota</taxon>
        <taxon>Metazoa</taxon>
        <taxon>Ecdysozoa</taxon>
        <taxon>Nematoda</taxon>
        <taxon>Chromadorea</taxon>
        <taxon>Rhabditida</taxon>
        <taxon>Tylenchina</taxon>
        <taxon>Cephalobomorpha</taxon>
        <taxon>Cephaloboidea</taxon>
        <taxon>Cephalobidae</taxon>
        <taxon>Acrobeloides</taxon>
    </lineage>
</organism>
<keyword evidence="2" id="KW-0805">Transcription regulation</keyword>
<evidence type="ECO:0000256" key="4">
    <source>
        <dbReference type="ARBA" id="ARBA00023163"/>
    </source>
</evidence>
<evidence type="ECO:0000256" key="6">
    <source>
        <dbReference type="PROSITE-ProRule" id="PRU00201"/>
    </source>
</evidence>
<keyword evidence="5 6" id="KW-0539">Nucleus</keyword>
<dbReference type="Proteomes" id="UP000887540">
    <property type="component" value="Unplaced"/>
</dbReference>
<dbReference type="SUPFAM" id="SSF49417">
    <property type="entry name" value="p53-like transcription factors"/>
    <property type="match status" value="1"/>
</dbReference>
<dbReference type="InterPro" id="IPR018186">
    <property type="entry name" value="TF_T-box_CS"/>
</dbReference>
<evidence type="ECO:0000313" key="10">
    <source>
        <dbReference type="WBParaSite" id="ACRNAN_scaffold1296.g9699.t1"/>
    </source>
</evidence>
<keyword evidence="9" id="KW-1185">Reference proteome</keyword>
<dbReference type="GO" id="GO:0005634">
    <property type="term" value="C:nucleus"/>
    <property type="evidence" value="ECO:0007669"/>
    <property type="project" value="UniProtKB-SubCell"/>
</dbReference>
<comment type="caution">
    <text evidence="6">Lacks conserved residue(s) required for the propagation of feature annotation.</text>
</comment>
<dbReference type="GO" id="GO:0001708">
    <property type="term" value="P:cell fate specification"/>
    <property type="evidence" value="ECO:0007669"/>
    <property type="project" value="TreeGrafter"/>
</dbReference>
<sequence length="435" mass="49235">MLKRKHSDTIDSKEDIKPIKCSKFSIDNILFNEASSSSVEIPLLPINNFVPISKPPSPTSLTDPSSEETEEELDCIKSEEIHTDSPFDESATTPTPSVSDVIASIGAPQFVNWPPAGNSTKLSQVQVYLEQRELWTSFSELGTEMIITKSGRRMFPVMKIRLEGCDPEFVYYVYLDIIPVDDRRYRYVYNKSSWLVAGKAEPPSPSRLYMHPDCPFQGRSLSTQSQVISFEKAKLTNHEAGPTGHLVLNSMHKYQPRIHIVIRDKSNLLKKSEMEMPNLQDEEYKTFLFTETQFMAVTAYQNQLVTKLKIEKNPFAKGFRDTNARSDSNEMHSSMNRILPFSAAAPFYFQQAQAFIQPPIQPNEMLLQTMPHLNMALNIAAIQQQMAMAQGFPGVLSGAPRLQFDPANFLTQNGNKKVLMNFQNGMKKLTDCQSQ</sequence>
<dbReference type="InterPro" id="IPR008967">
    <property type="entry name" value="p53-like_TF_DNA-bd_sf"/>
</dbReference>
<evidence type="ECO:0000256" key="2">
    <source>
        <dbReference type="ARBA" id="ARBA00023015"/>
    </source>
</evidence>
<dbReference type="PRINTS" id="PR00937">
    <property type="entry name" value="TBOX"/>
</dbReference>
<dbReference type="GO" id="GO:0000981">
    <property type="term" value="F:DNA-binding transcription factor activity, RNA polymerase II-specific"/>
    <property type="evidence" value="ECO:0007669"/>
    <property type="project" value="TreeGrafter"/>
</dbReference>
<dbReference type="Pfam" id="PF00907">
    <property type="entry name" value="T-box"/>
    <property type="match status" value="1"/>
</dbReference>
<evidence type="ECO:0000256" key="1">
    <source>
        <dbReference type="ARBA" id="ARBA00004123"/>
    </source>
</evidence>
<dbReference type="InterPro" id="IPR001699">
    <property type="entry name" value="TF_T-box"/>
</dbReference>
<dbReference type="PANTHER" id="PTHR11267:SF190">
    <property type="entry name" value="T-BOX TRANSCRIPTION FACTOR TBX20"/>
    <property type="match status" value="1"/>
</dbReference>
<dbReference type="WBParaSite" id="ACRNAN_scaffold1296.g9699.t1">
    <property type="protein sequence ID" value="ACRNAN_scaffold1296.g9699.t1"/>
    <property type="gene ID" value="ACRNAN_scaffold1296.g9699"/>
</dbReference>
<evidence type="ECO:0000256" key="5">
    <source>
        <dbReference type="ARBA" id="ARBA00023242"/>
    </source>
</evidence>
<feature type="domain" description="T-box" evidence="8">
    <location>
        <begin position="129"/>
        <end position="321"/>
    </location>
</feature>
<dbReference type="PROSITE" id="PS50252">
    <property type="entry name" value="TBOX_3"/>
    <property type="match status" value="1"/>
</dbReference>
<evidence type="ECO:0000256" key="3">
    <source>
        <dbReference type="ARBA" id="ARBA00023125"/>
    </source>
</evidence>
<keyword evidence="4" id="KW-0804">Transcription</keyword>